<evidence type="ECO:0000313" key="3">
    <source>
        <dbReference type="EMBL" id="HEB42329.1"/>
    </source>
</evidence>
<feature type="domain" description="Extensin-like C-terminal" evidence="2">
    <location>
        <begin position="138"/>
        <end position="317"/>
    </location>
</feature>
<organism evidence="3">
    <name type="scientific">Agrobacterium albertimagni</name>
    <dbReference type="NCBI Taxonomy" id="147266"/>
    <lineage>
        <taxon>Bacteria</taxon>
        <taxon>Pseudomonadati</taxon>
        <taxon>Pseudomonadota</taxon>
        <taxon>Alphaproteobacteria</taxon>
        <taxon>Hyphomicrobiales</taxon>
        <taxon>Rhizobiaceae</taxon>
        <taxon>Rhizobium/Agrobacterium group</taxon>
        <taxon>Agrobacterium</taxon>
    </lineage>
</organism>
<dbReference type="EMBL" id="DSKI01000069">
    <property type="protein sequence ID" value="HEB42329.1"/>
    <property type="molecule type" value="Genomic_DNA"/>
</dbReference>
<sequence>MNFSAARAFSTRGLGNRETIGPTLVGLLLAWPIATGLTLPSRGPLPQMRPEVTTSAPDAEAKPPEETEAADPQDIPTPQNKPTAPAGEAEEEAKPASPAETEAEKDEASEEAEPDAEEQQAVAVDPPPPLEDPKALAACLADLKAIGARFETDKAIDDADGCGIASPITLTELLPDVALEPEATFRCETALQLARMTRDMLKPAAEAAFSDKPKLTAIRHASGYVCRNRNSQETGKVSEHAYGNAIDIAALRFGDEEQPVMIAKQDDGTAEAAFQRAFNAIACLYFTTVLSPGSDATHQDHMHLDVIKRKSGYRYCR</sequence>
<name>A0A7C1P528_9HYPH</name>
<accession>A0A7C1P528</accession>
<dbReference type="AlphaFoldDB" id="A0A7C1P528"/>
<evidence type="ECO:0000256" key="1">
    <source>
        <dbReference type="SAM" id="MobiDB-lite"/>
    </source>
</evidence>
<protein>
    <submittedName>
        <fullName evidence="3">Extensin</fullName>
    </submittedName>
</protein>
<dbReference type="InterPro" id="IPR009683">
    <property type="entry name" value="Extensin-like_C"/>
</dbReference>
<feature type="compositionally biased region" description="Acidic residues" evidence="1">
    <location>
        <begin position="101"/>
        <end position="118"/>
    </location>
</feature>
<comment type="caution">
    <text evidence="3">The sequence shown here is derived from an EMBL/GenBank/DDBJ whole genome shotgun (WGS) entry which is preliminary data.</text>
</comment>
<feature type="region of interest" description="Disordered" evidence="1">
    <location>
        <begin position="38"/>
        <end position="130"/>
    </location>
</feature>
<evidence type="ECO:0000259" key="2">
    <source>
        <dbReference type="Pfam" id="PF06904"/>
    </source>
</evidence>
<dbReference type="Pfam" id="PF06904">
    <property type="entry name" value="Extensin-like_C"/>
    <property type="match status" value="1"/>
</dbReference>
<reference evidence="3" key="1">
    <citation type="journal article" date="2020" name="mSystems">
        <title>Genome- and Community-Level Interaction Insights into Carbon Utilization and Element Cycling Functions of Hydrothermarchaeota in Hydrothermal Sediment.</title>
        <authorList>
            <person name="Zhou Z."/>
            <person name="Liu Y."/>
            <person name="Xu W."/>
            <person name="Pan J."/>
            <person name="Luo Z.H."/>
            <person name="Li M."/>
        </authorList>
    </citation>
    <scope>NUCLEOTIDE SEQUENCE [LARGE SCALE GENOMIC DNA]</scope>
    <source>
        <strain evidence="3">SpSt-243</strain>
    </source>
</reference>
<proteinExistence type="predicted"/>
<gene>
    <name evidence="3" type="ORF">ENP70_01185</name>
</gene>